<dbReference type="PANTHER" id="PTHR46542:SF1">
    <property type="entry name" value="X-BOX BINDING PROTEIN 1"/>
    <property type="match status" value="1"/>
</dbReference>
<reference evidence="10" key="1">
    <citation type="submission" date="2023-07" db="EMBL/GenBank/DDBJ databases">
        <title>Chromosome-level genome assembly of Artemia franciscana.</title>
        <authorList>
            <person name="Jo E."/>
        </authorList>
    </citation>
    <scope>NUCLEOTIDE SEQUENCE</scope>
    <source>
        <tissue evidence="10">Whole body</tissue>
    </source>
</reference>
<comment type="caution">
    <text evidence="10">The sequence shown here is derived from an EMBL/GenBank/DDBJ whole genome shotgun (WGS) entry which is preliminary data.</text>
</comment>
<keyword evidence="7" id="KW-0175">Coiled coil</keyword>
<dbReference type="InterPro" id="IPR004827">
    <property type="entry name" value="bZIP"/>
</dbReference>
<keyword evidence="11" id="KW-1185">Reference proteome</keyword>
<dbReference type="Gene3D" id="1.20.5.170">
    <property type="match status" value="1"/>
</dbReference>
<keyword evidence="5" id="KW-0539">Nucleus</keyword>
<evidence type="ECO:0000256" key="1">
    <source>
        <dbReference type="ARBA" id="ARBA00022843"/>
    </source>
</evidence>
<organism evidence="10 11">
    <name type="scientific">Artemia franciscana</name>
    <name type="common">Brine shrimp</name>
    <name type="synonym">Artemia sanfranciscana</name>
    <dbReference type="NCBI Taxonomy" id="6661"/>
    <lineage>
        <taxon>Eukaryota</taxon>
        <taxon>Metazoa</taxon>
        <taxon>Ecdysozoa</taxon>
        <taxon>Arthropoda</taxon>
        <taxon>Crustacea</taxon>
        <taxon>Branchiopoda</taxon>
        <taxon>Anostraca</taxon>
        <taxon>Artemiidae</taxon>
        <taxon>Artemia</taxon>
    </lineage>
</organism>
<dbReference type="GO" id="GO:0000981">
    <property type="term" value="F:DNA-binding transcription factor activity, RNA polymerase II-specific"/>
    <property type="evidence" value="ECO:0007669"/>
    <property type="project" value="TreeGrafter"/>
</dbReference>
<keyword evidence="1" id="KW-0832">Ubl conjugation</keyword>
<feature type="domain" description="BZIP" evidence="9">
    <location>
        <begin position="319"/>
        <end position="373"/>
    </location>
</feature>
<feature type="non-terminal residue" evidence="10">
    <location>
        <position position="1"/>
    </location>
</feature>
<dbReference type="Proteomes" id="UP001187531">
    <property type="component" value="Unassembled WGS sequence"/>
</dbReference>
<dbReference type="PANTHER" id="PTHR46542">
    <property type="entry name" value="X-BOX BINDING PROTEIN 1"/>
    <property type="match status" value="1"/>
</dbReference>
<protein>
    <recommendedName>
        <fullName evidence="6">X-box-binding protein 1</fullName>
    </recommendedName>
</protein>
<evidence type="ECO:0000256" key="4">
    <source>
        <dbReference type="ARBA" id="ARBA00023163"/>
    </source>
</evidence>
<sequence>MGVTKYTPILSRFKRCIQSYEAGVLVKVRKRVNVTKMATANDLQALEKAVWKDLGIEKDSIKEFCFWALRKITSEYYAIKIGLHEASNTGVGMSVDYEEEVEEHQENRTTEILFEVSDTSIQAIAALIKQDKDEVWDSGIDSDKPCSPAQIPFPDLETVPILPSLIEYNYDDNPGTESLPVVEFDETCNEATNIQNCENVEEVRVTIDTVDKGIKPEDVKVIARKSVPRKGKNEHSKTSNRERTFTESTDEFPGATSGVDSQGNIVYEVRWGKHASPYSDLDEGLSDVGDCTNSRSRWEDQFDCNRPQKKRRYEEEPSTDPNVEKSRKNAIIAKKNRDRKKQRMEELLQRVAELEKENYELKRERKQLTSTINCQDDEIVYLKSVISNETSLGSVLEQMKLCLPARYSNSFKSSRRNGPESRSDIKPTGGICVHVDGNNLSLEMC</sequence>
<feature type="region of interest" description="Disordered" evidence="8">
    <location>
        <begin position="225"/>
        <end position="260"/>
    </location>
</feature>
<feature type="region of interest" description="Disordered" evidence="8">
    <location>
        <begin position="296"/>
        <end position="327"/>
    </location>
</feature>
<accession>A0AA88IG44</accession>
<evidence type="ECO:0000313" key="10">
    <source>
        <dbReference type="EMBL" id="KAK2728060.1"/>
    </source>
</evidence>
<dbReference type="GO" id="GO:0000977">
    <property type="term" value="F:RNA polymerase II transcription regulatory region sequence-specific DNA binding"/>
    <property type="evidence" value="ECO:0007669"/>
    <property type="project" value="TreeGrafter"/>
</dbReference>
<gene>
    <name evidence="10" type="ORF">QYM36_008514</name>
</gene>
<dbReference type="GO" id="GO:0005634">
    <property type="term" value="C:nucleus"/>
    <property type="evidence" value="ECO:0007669"/>
    <property type="project" value="TreeGrafter"/>
</dbReference>
<name>A0AA88IG44_ARTSF</name>
<evidence type="ECO:0000259" key="9">
    <source>
        <dbReference type="PROSITE" id="PS50217"/>
    </source>
</evidence>
<evidence type="ECO:0000256" key="3">
    <source>
        <dbReference type="ARBA" id="ARBA00023125"/>
    </source>
</evidence>
<evidence type="ECO:0000256" key="5">
    <source>
        <dbReference type="ARBA" id="ARBA00023242"/>
    </source>
</evidence>
<dbReference type="AlphaFoldDB" id="A0AA88IG44"/>
<keyword evidence="4" id="KW-0804">Transcription</keyword>
<keyword evidence="3" id="KW-0238">DNA-binding</keyword>
<evidence type="ECO:0000256" key="7">
    <source>
        <dbReference type="SAM" id="Coils"/>
    </source>
</evidence>
<keyword evidence="2" id="KW-0805">Transcription regulation</keyword>
<feature type="compositionally biased region" description="Basic and acidic residues" evidence="8">
    <location>
        <begin position="231"/>
        <end position="245"/>
    </location>
</feature>
<evidence type="ECO:0000313" key="11">
    <source>
        <dbReference type="Proteomes" id="UP001187531"/>
    </source>
</evidence>
<evidence type="ECO:0000256" key="8">
    <source>
        <dbReference type="SAM" id="MobiDB-lite"/>
    </source>
</evidence>
<feature type="coiled-coil region" evidence="7">
    <location>
        <begin position="330"/>
        <end position="371"/>
    </location>
</feature>
<dbReference type="SUPFAM" id="SSF57959">
    <property type="entry name" value="Leucine zipper domain"/>
    <property type="match status" value="1"/>
</dbReference>
<dbReference type="Pfam" id="PF07716">
    <property type="entry name" value="bZIP_2"/>
    <property type="match status" value="1"/>
</dbReference>
<dbReference type="InterPro" id="IPR052470">
    <property type="entry name" value="ER_Stress-Reg_TF"/>
</dbReference>
<proteinExistence type="predicted"/>
<dbReference type="PROSITE" id="PS50217">
    <property type="entry name" value="BZIP"/>
    <property type="match status" value="1"/>
</dbReference>
<dbReference type="EMBL" id="JAVRJZ010000001">
    <property type="protein sequence ID" value="KAK2728060.1"/>
    <property type="molecule type" value="Genomic_DNA"/>
</dbReference>
<evidence type="ECO:0000256" key="6">
    <source>
        <dbReference type="ARBA" id="ARBA00040165"/>
    </source>
</evidence>
<evidence type="ECO:0000256" key="2">
    <source>
        <dbReference type="ARBA" id="ARBA00023015"/>
    </source>
</evidence>
<dbReference type="InterPro" id="IPR046347">
    <property type="entry name" value="bZIP_sf"/>
</dbReference>